<sequence length="585" mass="66149">MYDPPDFVGDMYVLQYPLRPTYRPYGDQGFLERVDLKHKSRRLRFVYKLQKNDNYDDDSEDRLQRHVLNSVVVANPACSYAVGVVHQGKMTITPLRAVNQLRPDFAHIDQQKQKKQAQAAAVASGKEPPNLATDDPGSGGERVDKDDVDLSMTAQAVEVQFGTQPGGPASGEIQAADEPWTQLDSYTRSSAEARDIYEKHLIWPAAAAAEAEAEGCDVTHPSLQQIHLDGDREAFLGTMCGQRPPREHAHKTVQRDGLSAFVLSRMPVERQVEAVVRHFGVLSTKQLRKRLPPHTLRRYATDESLHAVLRQCAVLVAGNWILKSELAGFTEGEACARDMLLCLFNKKDGVLHHKEFEKWHSVFAPSTQRASRDEMVRGFAEPGDRGETLRLRAPPDLDLIQRYPEDVKANHRWWDEHRTSIVQRMTVVRAERGASSSASFAASVAKRHSMRLMEDVREALAMSAMTIQDLRRHIQKKHPTVAIRENDLHSALQESEESGSSGVVHVRDMLMLDLTGNEANDKYRKMLVQIFSCRDTLLKSDIHDEYERVYGEKCPLSEYVQRGLLREIAERADDSYVLKSSFQGF</sequence>
<dbReference type="AlphaFoldDB" id="A0A7S1FDV2"/>
<name>A0A7S1FDV2_NOCSC</name>
<dbReference type="EMBL" id="HBFQ01051339">
    <property type="protein sequence ID" value="CAD8862271.1"/>
    <property type="molecule type" value="Transcribed_RNA"/>
</dbReference>
<evidence type="ECO:0000313" key="2">
    <source>
        <dbReference type="EMBL" id="CAD8862271.1"/>
    </source>
</evidence>
<dbReference type="GO" id="GO:0042797">
    <property type="term" value="P:tRNA transcription by RNA polymerase III"/>
    <property type="evidence" value="ECO:0007669"/>
    <property type="project" value="TreeGrafter"/>
</dbReference>
<evidence type="ECO:0000256" key="1">
    <source>
        <dbReference type="SAM" id="MobiDB-lite"/>
    </source>
</evidence>
<dbReference type="PANTHER" id="PTHR12069:SF0">
    <property type="entry name" value="DNA-DIRECTED RNA POLYMERASE III SUBUNIT RPC5"/>
    <property type="match status" value="1"/>
</dbReference>
<dbReference type="InterPro" id="IPR006886">
    <property type="entry name" value="RNA_pol_III_Rpc5"/>
</dbReference>
<dbReference type="GO" id="GO:0005666">
    <property type="term" value="C:RNA polymerase III complex"/>
    <property type="evidence" value="ECO:0007669"/>
    <property type="project" value="TreeGrafter"/>
</dbReference>
<dbReference type="Pfam" id="PF04801">
    <property type="entry name" value="RPC5"/>
    <property type="match status" value="1"/>
</dbReference>
<feature type="region of interest" description="Disordered" evidence="1">
    <location>
        <begin position="121"/>
        <end position="145"/>
    </location>
</feature>
<reference evidence="2" key="1">
    <citation type="submission" date="2021-01" db="EMBL/GenBank/DDBJ databases">
        <authorList>
            <person name="Corre E."/>
            <person name="Pelletier E."/>
            <person name="Niang G."/>
            <person name="Scheremetjew M."/>
            <person name="Finn R."/>
            <person name="Kale V."/>
            <person name="Holt S."/>
            <person name="Cochrane G."/>
            <person name="Meng A."/>
            <person name="Brown T."/>
            <person name="Cohen L."/>
        </authorList>
    </citation>
    <scope>NUCLEOTIDE SEQUENCE</scope>
</reference>
<dbReference type="PANTHER" id="PTHR12069">
    <property type="entry name" value="DNA-DIRECTED RNA POLYMERASES III 80 KDA POLYPEPTIDE RNA POLYMERASE III SUBUNIT 5"/>
    <property type="match status" value="1"/>
</dbReference>
<proteinExistence type="predicted"/>
<protein>
    <recommendedName>
        <fullName evidence="3">DNA-directed RNA polymerase III subunit RPC5</fullName>
    </recommendedName>
</protein>
<organism evidence="2">
    <name type="scientific">Noctiluca scintillans</name>
    <name type="common">Sea sparkle</name>
    <name type="synonym">Red tide dinoflagellate</name>
    <dbReference type="NCBI Taxonomy" id="2966"/>
    <lineage>
        <taxon>Eukaryota</taxon>
        <taxon>Sar</taxon>
        <taxon>Alveolata</taxon>
        <taxon>Dinophyceae</taxon>
        <taxon>Noctilucales</taxon>
        <taxon>Noctilucaceae</taxon>
        <taxon>Noctiluca</taxon>
    </lineage>
</organism>
<accession>A0A7S1FDV2</accession>
<evidence type="ECO:0008006" key="3">
    <source>
        <dbReference type="Google" id="ProtNLM"/>
    </source>
</evidence>
<gene>
    <name evidence="2" type="ORF">NSCI0253_LOCUS36626</name>
</gene>